<name>A0ABT9P828_9ACTN</name>
<dbReference type="RefSeq" id="WP_307245976.1">
    <property type="nucleotide sequence ID" value="NZ_JAUSQZ010000001.1"/>
</dbReference>
<reference evidence="2 3" key="1">
    <citation type="submission" date="2023-07" db="EMBL/GenBank/DDBJ databases">
        <title>Sequencing the genomes of 1000 actinobacteria strains.</title>
        <authorList>
            <person name="Klenk H.-P."/>
        </authorList>
    </citation>
    <scope>NUCLEOTIDE SEQUENCE [LARGE SCALE GENOMIC DNA]</scope>
    <source>
        <strain evidence="2 3">DSM 44388</strain>
    </source>
</reference>
<evidence type="ECO:0000313" key="3">
    <source>
        <dbReference type="Proteomes" id="UP001235712"/>
    </source>
</evidence>
<comment type="caution">
    <text evidence="2">The sequence shown here is derived from an EMBL/GenBank/DDBJ whole genome shotgun (WGS) entry which is preliminary data.</text>
</comment>
<organism evidence="2 3">
    <name type="scientific">Kineosporia succinea</name>
    <dbReference type="NCBI Taxonomy" id="84632"/>
    <lineage>
        <taxon>Bacteria</taxon>
        <taxon>Bacillati</taxon>
        <taxon>Actinomycetota</taxon>
        <taxon>Actinomycetes</taxon>
        <taxon>Kineosporiales</taxon>
        <taxon>Kineosporiaceae</taxon>
        <taxon>Kineosporia</taxon>
    </lineage>
</organism>
<proteinExistence type="predicted"/>
<sequence length="213" mass="22407">MTVGITGGLPEPVALLPGSLLLDHDWLSGQVLTTGISYGSDDPRLGATLWWYSASAVLLGQSVHELVLLGSGASLDPADVRMVTRPGGLDRVVPGPSVAPGAAAYGAHLESVLAPVITALAEVGRATPQSLWAVTADSLATRLLASRAPHLAAELVLRRMPAPRFVDVLGRAYVHRVSCCLLYRVPMGKCLSCPRQAPAERRARLETHARAQG</sequence>
<gene>
    <name evidence="2" type="ORF">J2S57_004366</name>
</gene>
<feature type="domain" description="Ferric siderophore reductase C-terminal" evidence="1">
    <location>
        <begin position="176"/>
        <end position="195"/>
    </location>
</feature>
<evidence type="ECO:0000313" key="2">
    <source>
        <dbReference type="EMBL" id="MDP9828617.1"/>
    </source>
</evidence>
<protein>
    <recommendedName>
        <fullName evidence="1">Ferric siderophore reductase C-terminal domain-containing protein</fullName>
    </recommendedName>
</protein>
<dbReference type="Proteomes" id="UP001235712">
    <property type="component" value="Unassembled WGS sequence"/>
</dbReference>
<evidence type="ECO:0000259" key="1">
    <source>
        <dbReference type="Pfam" id="PF11575"/>
    </source>
</evidence>
<accession>A0ABT9P828</accession>
<dbReference type="EMBL" id="JAUSQZ010000001">
    <property type="protein sequence ID" value="MDP9828617.1"/>
    <property type="molecule type" value="Genomic_DNA"/>
</dbReference>
<dbReference type="Pfam" id="PF11575">
    <property type="entry name" value="FhuF_C"/>
    <property type="match status" value="1"/>
</dbReference>
<dbReference type="InterPro" id="IPR024726">
    <property type="entry name" value="FhuF_C"/>
</dbReference>
<keyword evidence="3" id="KW-1185">Reference proteome</keyword>